<dbReference type="InterPro" id="IPR035959">
    <property type="entry name" value="RutC-like_sf"/>
</dbReference>
<dbReference type="InterPro" id="IPR013813">
    <property type="entry name" value="Endoribo_LPSP/chorism_mut-like"/>
</dbReference>
<dbReference type="AlphaFoldDB" id="A0A1S6HLN6"/>
<keyword evidence="2" id="KW-1185">Reference proteome</keyword>
<evidence type="ECO:0000313" key="2">
    <source>
        <dbReference type="Proteomes" id="UP000189545"/>
    </source>
</evidence>
<dbReference type="CDD" id="cd02199">
    <property type="entry name" value="YjgF_YER057c_UK114_like_1"/>
    <property type="match status" value="1"/>
</dbReference>
<dbReference type="EMBL" id="CP014782">
    <property type="protein sequence ID" value="AQS36418.1"/>
    <property type="molecule type" value="Genomic_DNA"/>
</dbReference>
<gene>
    <name evidence="1" type="ORF">Sps_01249</name>
</gene>
<evidence type="ECO:0000313" key="1">
    <source>
        <dbReference type="EMBL" id="AQS36418.1"/>
    </source>
</evidence>
<dbReference type="SUPFAM" id="SSF55298">
    <property type="entry name" value="YjgF-like"/>
    <property type="match status" value="1"/>
</dbReference>
<dbReference type="RefSeq" id="WP_077751735.1">
    <property type="nucleotide sequence ID" value="NZ_CP014782.1"/>
</dbReference>
<name>A0A1S6HLN6_9GAMM</name>
<dbReference type="OrthoDB" id="9806350at2"/>
<sequence>MLSTQIKESDLTILNRPSGRYASYKLVDDHLYVSGQTVRINSEVAIYDRLGKELNVECGQLAAKLCAINIINQVYEACNGDLTRIKSVSN</sequence>
<accession>A0A1S6HLN6</accession>
<organism evidence="1 2">
    <name type="scientific">Shewanella psychrophila</name>
    <dbReference type="NCBI Taxonomy" id="225848"/>
    <lineage>
        <taxon>Bacteria</taxon>
        <taxon>Pseudomonadati</taxon>
        <taxon>Pseudomonadota</taxon>
        <taxon>Gammaproteobacteria</taxon>
        <taxon>Alteromonadales</taxon>
        <taxon>Shewanellaceae</taxon>
        <taxon>Shewanella</taxon>
    </lineage>
</organism>
<dbReference type="STRING" id="225848.Sps_01249"/>
<dbReference type="Gene3D" id="3.30.1330.40">
    <property type="entry name" value="RutC-like"/>
    <property type="match status" value="1"/>
</dbReference>
<protein>
    <submittedName>
        <fullName evidence="1">Uncharacterized protein</fullName>
    </submittedName>
</protein>
<dbReference type="Proteomes" id="UP000189545">
    <property type="component" value="Chromosome"/>
</dbReference>
<proteinExistence type="predicted"/>
<dbReference type="KEGG" id="spsw:Sps_01249"/>
<reference evidence="1 2" key="1">
    <citation type="submission" date="2016-03" db="EMBL/GenBank/DDBJ databases">
        <title>Complete genome sequence of Shewanella psychrophila WP2, a deep sea bacterium isolated from west Pacific sediment.</title>
        <authorList>
            <person name="Xu G."/>
            <person name="Jian H."/>
        </authorList>
    </citation>
    <scope>NUCLEOTIDE SEQUENCE [LARGE SCALE GENOMIC DNA]</scope>
    <source>
        <strain evidence="1 2">WP2</strain>
    </source>
</reference>